<evidence type="ECO:0000259" key="2">
    <source>
        <dbReference type="Pfam" id="PF13462"/>
    </source>
</evidence>
<evidence type="ECO:0000313" key="4">
    <source>
        <dbReference type="Proteomes" id="UP001595604"/>
    </source>
</evidence>
<protein>
    <submittedName>
        <fullName evidence="3">Thioredoxin domain-containing protein</fullName>
    </submittedName>
</protein>
<feature type="chain" id="PRO_5046162754" evidence="1">
    <location>
        <begin position="20"/>
        <end position="254"/>
    </location>
</feature>
<dbReference type="PROSITE" id="PS51257">
    <property type="entry name" value="PROKAR_LIPOPROTEIN"/>
    <property type="match status" value="1"/>
</dbReference>
<organism evidence="3 4">
    <name type="scientific">Novosphingobium bradum</name>
    <dbReference type="NCBI Taxonomy" id="1737444"/>
    <lineage>
        <taxon>Bacteria</taxon>
        <taxon>Pseudomonadati</taxon>
        <taxon>Pseudomonadota</taxon>
        <taxon>Alphaproteobacteria</taxon>
        <taxon>Sphingomonadales</taxon>
        <taxon>Sphingomonadaceae</taxon>
        <taxon>Novosphingobium</taxon>
    </lineage>
</organism>
<dbReference type="EMBL" id="JBHRTQ010000003">
    <property type="protein sequence ID" value="MFC3173097.1"/>
    <property type="molecule type" value="Genomic_DNA"/>
</dbReference>
<evidence type="ECO:0000313" key="3">
    <source>
        <dbReference type="EMBL" id="MFC3173097.1"/>
    </source>
</evidence>
<dbReference type="Gene3D" id="3.40.30.10">
    <property type="entry name" value="Glutaredoxin"/>
    <property type="match status" value="1"/>
</dbReference>
<comment type="caution">
    <text evidence="3">The sequence shown here is derived from an EMBL/GenBank/DDBJ whole genome shotgun (WGS) entry which is preliminary data.</text>
</comment>
<dbReference type="Proteomes" id="UP001595604">
    <property type="component" value="Unassembled WGS sequence"/>
</dbReference>
<proteinExistence type="predicted"/>
<sequence length="254" mass="26840">MPFKTVRSALLLATLAPLALGLAGCKKDEAGAKGEAAASAAPLPSVAAPAGKSWADSITQTPEGGYRMGNPDAPIKLVEYGSLTCPHCGEFSEKSAATIRDQWVASGRVSYEFRHYVRDALDLTMGLMTRCGSPEAFFGLTEQVFANQKTLLGSLQGKDAALETAMKAPDAQRFQAIGDVLGLPQFFAARGIPATQAKACLARTDLASQMAKATADQGNQFQIEGTPTFLVNGTKIPTNAWEELKARIEGMGVR</sequence>
<feature type="domain" description="Thioredoxin-like fold" evidence="2">
    <location>
        <begin position="64"/>
        <end position="249"/>
    </location>
</feature>
<dbReference type="InterPro" id="IPR012336">
    <property type="entry name" value="Thioredoxin-like_fold"/>
</dbReference>
<dbReference type="Gene3D" id="1.10.40.110">
    <property type="match status" value="1"/>
</dbReference>
<dbReference type="RefSeq" id="WP_379508491.1">
    <property type="nucleotide sequence ID" value="NZ_JBHRTQ010000003.1"/>
</dbReference>
<feature type="signal peptide" evidence="1">
    <location>
        <begin position="1"/>
        <end position="19"/>
    </location>
</feature>
<dbReference type="SUPFAM" id="SSF52833">
    <property type="entry name" value="Thioredoxin-like"/>
    <property type="match status" value="1"/>
</dbReference>
<accession>A0ABV7ISG1</accession>
<evidence type="ECO:0000256" key="1">
    <source>
        <dbReference type="SAM" id="SignalP"/>
    </source>
</evidence>
<gene>
    <name evidence="3" type="ORF">ACFOD9_02410</name>
</gene>
<keyword evidence="4" id="KW-1185">Reference proteome</keyword>
<dbReference type="InterPro" id="IPR036249">
    <property type="entry name" value="Thioredoxin-like_sf"/>
</dbReference>
<dbReference type="Pfam" id="PF13462">
    <property type="entry name" value="Thioredoxin_4"/>
    <property type="match status" value="1"/>
</dbReference>
<keyword evidence="1" id="KW-0732">Signal</keyword>
<name>A0ABV7ISG1_9SPHN</name>
<reference evidence="4" key="1">
    <citation type="journal article" date="2019" name="Int. J. Syst. Evol. Microbiol.">
        <title>The Global Catalogue of Microorganisms (GCM) 10K type strain sequencing project: providing services to taxonomists for standard genome sequencing and annotation.</title>
        <authorList>
            <consortium name="The Broad Institute Genomics Platform"/>
            <consortium name="The Broad Institute Genome Sequencing Center for Infectious Disease"/>
            <person name="Wu L."/>
            <person name="Ma J."/>
        </authorList>
    </citation>
    <scope>NUCLEOTIDE SEQUENCE [LARGE SCALE GENOMIC DNA]</scope>
    <source>
        <strain evidence="4">KCTC 42984</strain>
    </source>
</reference>